<dbReference type="Proteomes" id="UP001465668">
    <property type="component" value="Unassembled WGS sequence"/>
</dbReference>
<organism evidence="1 2">
    <name type="scientific">Seiridium cardinale</name>
    <dbReference type="NCBI Taxonomy" id="138064"/>
    <lineage>
        <taxon>Eukaryota</taxon>
        <taxon>Fungi</taxon>
        <taxon>Dikarya</taxon>
        <taxon>Ascomycota</taxon>
        <taxon>Pezizomycotina</taxon>
        <taxon>Sordariomycetes</taxon>
        <taxon>Xylariomycetidae</taxon>
        <taxon>Amphisphaeriales</taxon>
        <taxon>Sporocadaceae</taxon>
        <taxon>Seiridium</taxon>
    </lineage>
</organism>
<dbReference type="EMBL" id="JARVKM010000017">
    <property type="protein sequence ID" value="KAK9778260.1"/>
    <property type="molecule type" value="Genomic_DNA"/>
</dbReference>
<dbReference type="InterPro" id="IPR046341">
    <property type="entry name" value="SET_dom_sf"/>
</dbReference>
<accession>A0ABR2XWR8</accession>
<evidence type="ECO:0000313" key="2">
    <source>
        <dbReference type="Proteomes" id="UP001465668"/>
    </source>
</evidence>
<evidence type="ECO:0000313" key="1">
    <source>
        <dbReference type="EMBL" id="KAK9778260.1"/>
    </source>
</evidence>
<sequence>MASLSERYAALIDWVQEGGGQLHAGVEVAQIDGMKGSFRATGSVQKGDVIVALPLSKTLSYLNAISGHPDVITFSHETFKSPGNTPIFPTEFISTVPPHVISRFVLIHGCPLISPLLLVFICEGATTADLYIRRQQYLLGSESKWWPYISTLPQPENMAGMLPALWPEDDVDFLLGTNAYVAVQEIKSTLKKEYKDAMKLLPDSFRSGYTRPLYLWAYAIFTSRSFRPSLVLPEADSMQLPCAIDDFSVLLPLYDLGNHSPVARSSWTADHASQLVSLRCGEAYGVGEQVFNNYGMKTNAELLLGYGFILPESETFHNDYVHIKTKAVDDDDLAGTHIVSLRPLSDPSSVVGRSRRLISSGTEVTPEFSHFQDSLVSSLYDAITAASGSGEEDDVSMDDMMAGKMPKAVHDRIIEALGSKLIYDLDTLDEVEVPREDLNANQQLAVQYRDQCHQVFQNAFRSLTSASP</sequence>
<proteinExistence type="predicted"/>
<gene>
    <name evidence="1" type="ORF">SCAR479_05230</name>
</gene>
<dbReference type="SUPFAM" id="SSF82199">
    <property type="entry name" value="SET domain"/>
    <property type="match status" value="1"/>
</dbReference>
<dbReference type="PANTHER" id="PTHR13271:SF146">
    <property type="entry name" value="SET DOMAIN-CONTAINING PROTEIN"/>
    <property type="match status" value="1"/>
</dbReference>
<name>A0ABR2XWR8_9PEZI</name>
<dbReference type="PANTHER" id="PTHR13271">
    <property type="entry name" value="UNCHARACTERIZED PUTATIVE METHYLTRANSFERASE"/>
    <property type="match status" value="1"/>
</dbReference>
<dbReference type="InterPro" id="IPR050600">
    <property type="entry name" value="SETD3_SETD6_MTase"/>
</dbReference>
<reference evidence="1 2" key="1">
    <citation type="submission" date="2024-02" db="EMBL/GenBank/DDBJ databases">
        <title>First draft genome assembly of two strains of Seiridium cardinale.</title>
        <authorList>
            <person name="Emiliani G."/>
            <person name="Scali E."/>
        </authorList>
    </citation>
    <scope>NUCLEOTIDE SEQUENCE [LARGE SCALE GENOMIC DNA]</scope>
    <source>
        <strain evidence="1 2">BM-138-000479</strain>
    </source>
</reference>
<dbReference type="Gene3D" id="3.90.1410.10">
    <property type="entry name" value="set domain protein methyltransferase, domain 1"/>
    <property type="match status" value="1"/>
</dbReference>
<keyword evidence="2" id="KW-1185">Reference proteome</keyword>
<comment type="caution">
    <text evidence="1">The sequence shown here is derived from an EMBL/GenBank/DDBJ whole genome shotgun (WGS) entry which is preliminary data.</text>
</comment>
<protein>
    <submittedName>
        <fullName evidence="1">SET domain-containing protein</fullName>
    </submittedName>
</protein>